<dbReference type="EMBL" id="QKYT01000026">
    <property type="protein sequence ID" value="RIA97724.1"/>
    <property type="molecule type" value="Genomic_DNA"/>
</dbReference>
<evidence type="ECO:0000256" key="7">
    <source>
        <dbReference type="ARBA" id="ARBA00023180"/>
    </source>
</evidence>
<gene>
    <name evidence="11" type="ORF">C1645_751844</name>
</gene>
<dbReference type="SUPFAM" id="SSF69318">
    <property type="entry name" value="Integrin alpha N-terminal domain"/>
    <property type="match status" value="1"/>
</dbReference>
<dbReference type="PANTHER" id="PTHR13412:SF0">
    <property type="entry name" value="T-CELL IMMUNOMODULATORY PROTEIN"/>
    <property type="match status" value="1"/>
</dbReference>
<evidence type="ECO:0000256" key="6">
    <source>
        <dbReference type="ARBA" id="ARBA00023136"/>
    </source>
</evidence>
<evidence type="ECO:0000256" key="9">
    <source>
        <dbReference type="SAM" id="SignalP"/>
    </source>
</evidence>
<keyword evidence="6 8" id="KW-0472">Membrane</keyword>
<comment type="subcellular location">
    <subcellularLocation>
        <location evidence="1">Membrane</location>
        <topology evidence="1">Single-pass type I membrane protein</topology>
    </subcellularLocation>
</comment>
<name>A0A397TS60_9GLOM</name>
<feature type="domain" description="T-cell immunomodulatory protein TIP C2" evidence="10">
    <location>
        <begin position="510"/>
        <end position="610"/>
    </location>
</feature>
<comment type="caution">
    <text evidence="11">The sequence shown here is derived from an EMBL/GenBank/DDBJ whole genome shotgun (WGS) entry which is preliminary data.</text>
</comment>
<reference evidence="11 12" key="1">
    <citation type="submission" date="2018-06" db="EMBL/GenBank/DDBJ databases">
        <title>Comparative genomics reveals the genomic features of Rhizophagus irregularis, R. cerebriforme, R. diaphanum and Gigaspora rosea, and their symbiotic lifestyle signature.</title>
        <authorList>
            <person name="Morin E."/>
            <person name="San Clemente H."/>
            <person name="Chen E.C.H."/>
            <person name="De La Providencia I."/>
            <person name="Hainaut M."/>
            <person name="Kuo A."/>
            <person name="Kohler A."/>
            <person name="Murat C."/>
            <person name="Tang N."/>
            <person name="Roy S."/>
            <person name="Loubradou J."/>
            <person name="Henrissat B."/>
            <person name="Grigoriev I.V."/>
            <person name="Corradi N."/>
            <person name="Roux C."/>
            <person name="Martin F.M."/>
        </authorList>
    </citation>
    <scope>NUCLEOTIDE SEQUENCE [LARGE SCALE GENOMIC DNA]</scope>
    <source>
        <strain evidence="11 12">DAOM 227022</strain>
    </source>
</reference>
<evidence type="ECO:0000256" key="3">
    <source>
        <dbReference type="ARBA" id="ARBA00022692"/>
    </source>
</evidence>
<evidence type="ECO:0000256" key="4">
    <source>
        <dbReference type="ARBA" id="ARBA00022729"/>
    </source>
</evidence>
<keyword evidence="12" id="KW-1185">Reference proteome</keyword>
<dbReference type="Pfam" id="PF13517">
    <property type="entry name" value="FG-GAP_3"/>
    <property type="match status" value="2"/>
</dbReference>
<protein>
    <recommendedName>
        <fullName evidence="10">T-cell immunomodulatory protein TIP C2 domain-containing protein</fullName>
    </recommendedName>
</protein>
<evidence type="ECO:0000256" key="2">
    <source>
        <dbReference type="ARBA" id="ARBA00006496"/>
    </source>
</evidence>
<evidence type="ECO:0000256" key="5">
    <source>
        <dbReference type="ARBA" id="ARBA00022989"/>
    </source>
</evidence>
<evidence type="ECO:0000256" key="1">
    <source>
        <dbReference type="ARBA" id="ARBA00004479"/>
    </source>
</evidence>
<feature type="chain" id="PRO_5017315030" description="T-cell immunomodulatory protein TIP C2 domain-containing protein" evidence="9">
    <location>
        <begin position="25"/>
        <end position="662"/>
    </location>
</feature>
<dbReference type="AlphaFoldDB" id="A0A397TS60"/>
<dbReference type="PANTHER" id="PTHR13412">
    <property type="entry name" value="T-CELL IMMUNOMODULATORY PROTEIN HOMOLOG"/>
    <property type="match status" value="1"/>
</dbReference>
<organism evidence="11 12">
    <name type="scientific">Glomus cerebriforme</name>
    <dbReference type="NCBI Taxonomy" id="658196"/>
    <lineage>
        <taxon>Eukaryota</taxon>
        <taxon>Fungi</taxon>
        <taxon>Fungi incertae sedis</taxon>
        <taxon>Mucoromycota</taxon>
        <taxon>Glomeromycotina</taxon>
        <taxon>Glomeromycetes</taxon>
        <taxon>Glomerales</taxon>
        <taxon>Glomeraceae</taxon>
        <taxon>Glomus</taxon>
    </lineage>
</organism>
<keyword evidence="3 8" id="KW-0812">Transmembrane</keyword>
<comment type="similarity">
    <text evidence="2">Belongs to the TIP family.</text>
</comment>
<evidence type="ECO:0000313" key="11">
    <source>
        <dbReference type="EMBL" id="RIA97724.1"/>
    </source>
</evidence>
<dbReference type="InterPro" id="IPR028994">
    <property type="entry name" value="Integrin_alpha_N"/>
</dbReference>
<accession>A0A397TS60</accession>
<dbReference type="GO" id="GO:0005886">
    <property type="term" value="C:plasma membrane"/>
    <property type="evidence" value="ECO:0007669"/>
    <property type="project" value="TreeGrafter"/>
</dbReference>
<keyword evidence="5 8" id="KW-1133">Transmembrane helix</keyword>
<keyword evidence="7" id="KW-0325">Glycoprotein</keyword>
<dbReference type="OrthoDB" id="10022113at2759"/>
<proteinExistence type="inferred from homology"/>
<dbReference type="InterPro" id="IPR057089">
    <property type="entry name" value="C2_TIP"/>
</dbReference>
<evidence type="ECO:0000256" key="8">
    <source>
        <dbReference type="SAM" id="Phobius"/>
    </source>
</evidence>
<dbReference type="Pfam" id="PF23122">
    <property type="entry name" value="C2_ITFG1"/>
    <property type="match status" value="1"/>
</dbReference>
<evidence type="ECO:0000259" key="10">
    <source>
        <dbReference type="Pfam" id="PF23122"/>
    </source>
</evidence>
<feature type="signal peptide" evidence="9">
    <location>
        <begin position="1"/>
        <end position="24"/>
    </location>
</feature>
<dbReference type="InterPro" id="IPR013517">
    <property type="entry name" value="FG-GAP"/>
</dbReference>
<feature type="transmembrane region" description="Helical" evidence="8">
    <location>
        <begin position="616"/>
        <end position="641"/>
    </location>
</feature>
<dbReference type="Gene3D" id="2.130.10.130">
    <property type="entry name" value="Integrin alpha, N-terminal"/>
    <property type="match status" value="2"/>
</dbReference>
<keyword evidence="4 9" id="KW-0732">Signal</keyword>
<evidence type="ECO:0000313" key="12">
    <source>
        <dbReference type="Proteomes" id="UP000265703"/>
    </source>
</evidence>
<dbReference type="InterPro" id="IPR024881">
    <property type="entry name" value="Tip"/>
</dbReference>
<dbReference type="Proteomes" id="UP000265703">
    <property type="component" value="Unassembled WGS sequence"/>
</dbReference>
<sequence length="662" mass="74201">MVPFFVKYLGFLVLLIILPPQTHSFFQREKYITSGLYLINDVGLGNISGTVAAFADFNSDKYTDILVLSSDQRSISVYLWNHANYKFTKAPDADITISPNENNSFIITNILPGDYNYDGNLDVLVMGQANPSSNNREQEPLLMRVYFGYGNDSFNSNFINVPPATYQQPIPFDFDGDMKIDLIGHRFDNNTNRVLSIWRNIYKENSQELFEVLPLPIPSDSNVPPCILSDPHSNAFVDLNGDCRSDLFLTCKDTSGKITYQIWTSTMDSYVFSKSGDLPQGVGQISFADMDGDGTLDMVFPACNNDGCKIHIAYNKQMPLCENKDSKNCRKATELCIADNNFNFDMTTDTSNDGYVVLDLQNELPAGENIVLLDPDFNGVLPVSLRIGDYNLDGYPDILVITSNYKESHVTLLESILCTTRKCSASSVSSQRRTFIKVSDGAQPLINIKNAKNAAFLDLDEDGTMDIVVLTATGDKTAARGVQMIHNNYFNDAFFLKTLVLNGVAHRQNFGVNYPGAEFKFTVLDTSGKKRANQVVQYPQSGYLSLQTPYSLFGLGRTNNYVEELFVGVTRNQSAYYTSFTGVIPNSQLIIIPYQPEGVSDTSTWSRELYIHPGDWVPWVLLILIIVTIILAIVVFTLNYIEKREDENEKRKASRFVNFDAM</sequence>